<evidence type="ECO:0000256" key="2">
    <source>
        <dbReference type="ARBA" id="ARBA00022676"/>
    </source>
</evidence>
<evidence type="ECO:0000313" key="6">
    <source>
        <dbReference type="EMBL" id="MEK8126855.1"/>
    </source>
</evidence>
<dbReference type="Gene3D" id="3.40.50.2000">
    <property type="entry name" value="Glycogen Phosphorylase B"/>
    <property type="match status" value="1"/>
</dbReference>
<evidence type="ECO:0000259" key="5">
    <source>
        <dbReference type="Pfam" id="PF06925"/>
    </source>
</evidence>
<proteinExistence type="inferred from homology"/>
<dbReference type="InterPro" id="IPR001296">
    <property type="entry name" value="Glyco_trans_1"/>
</dbReference>
<accession>A0ABU9DFM3</accession>
<dbReference type="EMBL" id="JBBPCC010000001">
    <property type="protein sequence ID" value="MEK8126855.1"/>
    <property type="molecule type" value="Genomic_DNA"/>
</dbReference>
<dbReference type="InterPro" id="IPR050519">
    <property type="entry name" value="Glycosyltransf_28_UgtP"/>
</dbReference>
<reference evidence="6 7" key="1">
    <citation type="submission" date="2024-04" db="EMBL/GenBank/DDBJ databases">
        <title>draft genome sequnece of Paenibacillus filicis.</title>
        <authorList>
            <person name="Kim D.-U."/>
        </authorList>
    </citation>
    <scope>NUCLEOTIDE SEQUENCE [LARGE SCALE GENOMIC DNA]</scope>
    <source>
        <strain evidence="6 7">KACC14197</strain>
    </source>
</reference>
<organism evidence="6 7">
    <name type="scientific">Paenibacillus filicis</name>
    <dbReference type="NCBI Taxonomy" id="669464"/>
    <lineage>
        <taxon>Bacteria</taxon>
        <taxon>Bacillati</taxon>
        <taxon>Bacillota</taxon>
        <taxon>Bacilli</taxon>
        <taxon>Bacillales</taxon>
        <taxon>Paenibacillaceae</taxon>
        <taxon>Paenibacillus</taxon>
    </lineage>
</organism>
<sequence length="395" mass="44097">MNGIQKPKILLLTGALGDGHNQAAKAILEAARVIRPDVEVVTVDFLEWTHPYLHGVGKFCYMQWVKSLPSMYGYLYRKTRNPNTMSNLFKRIKSFSITRMLKLLEDVQPTVVVSTFPSAAAAMSLLKAHGMTELPTVTVMTDYTDHSYWVHPYTDSYLVGSEHVRSALLRYGVAPGTIRVTGIPIRLSFCQSPDRDTLRARYGLKDGLPTVLVMGGGHGLIGKELITLIKTQQLEAPARYILICGRNEKLRLQLEEEFRDMPHRVTVVGFVDHIHELMAVADLIVTKPGGLTVSEALAMELPMLLYKPIPGQEQENASYLLKMGAAMEAKNAEQLRERLIHLLTDKNSLLALKNMAKLGTMKEGAVHALFSILGTARDYQGPVWQERRQALYANA</sequence>
<dbReference type="RefSeq" id="WP_341413899.1">
    <property type="nucleotide sequence ID" value="NZ_JBBPCC010000001.1"/>
</dbReference>
<evidence type="ECO:0000259" key="4">
    <source>
        <dbReference type="Pfam" id="PF00534"/>
    </source>
</evidence>
<dbReference type="PANTHER" id="PTHR43025">
    <property type="entry name" value="MONOGALACTOSYLDIACYLGLYCEROL SYNTHASE"/>
    <property type="match status" value="1"/>
</dbReference>
<dbReference type="InterPro" id="IPR009695">
    <property type="entry name" value="Diacylglyc_glucosyltr_N"/>
</dbReference>
<evidence type="ECO:0000256" key="1">
    <source>
        <dbReference type="ARBA" id="ARBA00006962"/>
    </source>
</evidence>
<comment type="caution">
    <text evidence="6">The sequence shown here is derived from an EMBL/GenBank/DDBJ whole genome shotgun (WGS) entry which is preliminary data.</text>
</comment>
<feature type="domain" description="Diacylglycerol glucosyltransferase N-terminal" evidence="5">
    <location>
        <begin position="20"/>
        <end position="185"/>
    </location>
</feature>
<evidence type="ECO:0000256" key="3">
    <source>
        <dbReference type="ARBA" id="ARBA00022679"/>
    </source>
</evidence>
<name>A0ABU9DFM3_9BACL</name>
<dbReference type="SUPFAM" id="SSF53756">
    <property type="entry name" value="UDP-Glycosyltransferase/glycogen phosphorylase"/>
    <property type="match status" value="1"/>
</dbReference>
<keyword evidence="2 6" id="KW-0328">Glycosyltransferase</keyword>
<dbReference type="Pfam" id="PF06925">
    <property type="entry name" value="MGDG_synth"/>
    <property type="match status" value="1"/>
</dbReference>
<dbReference type="Proteomes" id="UP001469365">
    <property type="component" value="Unassembled WGS sequence"/>
</dbReference>
<dbReference type="Pfam" id="PF00534">
    <property type="entry name" value="Glycos_transf_1"/>
    <property type="match status" value="1"/>
</dbReference>
<protein>
    <submittedName>
        <fullName evidence="6">Glycosyltransferase</fullName>
        <ecNumber evidence="6">2.4.-.-</ecNumber>
    </submittedName>
</protein>
<dbReference type="PANTHER" id="PTHR43025:SF3">
    <property type="entry name" value="MONOGALACTOSYLDIACYLGLYCEROL SYNTHASE 1, CHLOROPLASTIC"/>
    <property type="match status" value="1"/>
</dbReference>
<dbReference type="EC" id="2.4.-.-" evidence="6"/>
<evidence type="ECO:0000313" key="7">
    <source>
        <dbReference type="Proteomes" id="UP001469365"/>
    </source>
</evidence>
<gene>
    <name evidence="6" type="ORF">WMW72_02930</name>
</gene>
<keyword evidence="3 6" id="KW-0808">Transferase</keyword>
<dbReference type="GO" id="GO:0016757">
    <property type="term" value="F:glycosyltransferase activity"/>
    <property type="evidence" value="ECO:0007669"/>
    <property type="project" value="UniProtKB-KW"/>
</dbReference>
<feature type="domain" description="Glycosyl transferase family 1" evidence="4">
    <location>
        <begin position="225"/>
        <end position="357"/>
    </location>
</feature>
<keyword evidence="7" id="KW-1185">Reference proteome</keyword>
<comment type="similarity">
    <text evidence="1">Belongs to the glycosyltransferase 28 family.</text>
</comment>